<keyword evidence="2" id="KW-0663">Pyridoxal phosphate</keyword>
<dbReference type="SUPFAM" id="SSF53383">
    <property type="entry name" value="PLP-dependent transferases"/>
    <property type="match status" value="1"/>
</dbReference>
<comment type="cofactor">
    <cofactor evidence="1">
        <name>pyridoxal 5'-phosphate</name>
        <dbReference type="ChEBI" id="CHEBI:597326"/>
    </cofactor>
</comment>
<feature type="compositionally biased region" description="Polar residues" evidence="3">
    <location>
        <begin position="267"/>
        <end position="285"/>
    </location>
</feature>
<dbReference type="RefSeq" id="XP_022461451.1">
    <property type="nucleotide sequence ID" value="XM_022600650.1"/>
</dbReference>
<reference evidence="4" key="2">
    <citation type="submission" date="2014-02" db="EMBL/GenBank/DDBJ databases">
        <title>Complete DNA sequence of /Kuraishia capsulata/ illustrates novel genomic features among budding yeasts (/Saccharomycotina/).</title>
        <authorList>
            <person name="Morales L."/>
            <person name="Noel B."/>
            <person name="Porcel B."/>
            <person name="Marcet-Houben M."/>
            <person name="Hullo M-F."/>
            <person name="Sacerdot C."/>
            <person name="Tekaia F."/>
            <person name="Leh-Louis V."/>
            <person name="Despons L."/>
            <person name="Khanna V."/>
            <person name="Aury J-M."/>
            <person name="Barbe V."/>
            <person name="Couloux A."/>
            <person name="Labadie K."/>
            <person name="Pelletier E."/>
            <person name="Souciet J-L."/>
            <person name="Boekhout T."/>
            <person name="Gabaldon T."/>
            <person name="Wincker P."/>
            <person name="Dujon B."/>
        </authorList>
    </citation>
    <scope>NUCLEOTIDE SEQUENCE</scope>
    <source>
        <strain evidence="4">CBS 1993</strain>
    </source>
</reference>
<evidence type="ECO:0000256" key="1">
    <source>
        <dbReference type="ARBA" id="ARBA00001933"/>
    </source>
</evidence>
<gene>
    <name evidence="4" type="ORF">KUCA_T00005454001</name>
</gene>
<evidence type="ECO:0008006" key="6">
    <source>
        <dbReference type="Google" id="ProtNLM"/>
    </source>
</evidence>
<dbReference type="GO" id="GO:0016846">
    <property type="term" value="F:carbon-sulfur lyase activity"/>
    <property type="evidence" value="ECO:0007669"/>
    <property type="project" value="TreeGrafter"/>
</dbReference>
<evidence type="ECO:0000256" key="2">
    <source>
        <dbReference type="ARBA" id="ARBA00022898"/>
    </source>
</evidence>
<dbReference type="HOGENOM" id="CLU_018986_3_0_1"/>
<dbReference type="PANTHER" id="PTHR11808">
    <property type="entry name" value="TRANS-SULFURATION ENZYME FAMILY MEMBER"/>
    <property type="match status" value="1"/>
</dbReference>
<evidence type="ECO:0000313" key="4">
    <source>
        <dbReference type="EMBL" id="CDK29466.1"/>
    </source>
</evidence>
<dbReference type="InterPro" id="IPR015421">
    <property type="entry name" value="PyrdxlP-dep_Trfase_major"/>
</dbReference>
<accession>W6MRR7</accession>
<dbReference type="GO" id="GO:0005737">
    <property type="term" value="C:cytoplasm"/>
    <property type="evidence" value="ECO:0007669"/>
    <property type="project" value="TreeGrafter"/>
</dbReference>
<dbReference type="EMBL" id="HG793130">
    <property type="protein sequence ID" value="CDK29466.1"/>
    <property type="molecule type" value="Genomic_DNA"/>
</dbReference>
<dbReference type="Gene3D" id="3.40.640.10">
    <property type="entry name" value="Type I PLP-dependent aspartate aminotransferase-like (Major domain)"/>
    <property type="match status" value="1"/>
</dbReference>
<reference evidence="4" key="1">
    <citation type="submission" date="2013-12" db="EMBL/GenBank/DDBJ databases">
        <authorList>
            <person name="Genoscope - CEA"/>
        </authorList>
    </citation>
    <scope>NUCLEOTIDE SEQUENCE</scope>
    <source>
        <strain evidence="4">CBS 1993</strain>
    </source>
</reference>
<dbReference type="Pfam" id="PF01053">
    <property type="entry name" value="Cys_Met_Meta_PP"/>
    <property type="match status" value="1"/>
</dbReference>
<dbReference type="AlphaFoldDB" id="W6MRR7"/>
<dbReference type="GO" id="GO:0030170">
    <property type="term" value="F:pyridoxal phosphate binding"/>
    <property type="evidence" value="ECO:0007669"/>
    <property type="project" value="InterPro"/>
</dbReference>
<protein>
    <recommendedName>
        <fullName evidence="6">HTH CENPB-type domain-containing protein</fullName>
    </recommendedName>
</protein>
<dbReference type="InterPro" id="IPR015422">
    <property type="entry name" value="PyrdxlP-dep_Trfase_small"/>
</dbReference>
<dbReference type="PANTHER" id="PTHR11808:SF35">
    <property type="entry name" value="CYSTATHIONINE GAMMA-SYNTHASE (AFU_ORTHOLOGUE AFUA_7G01590)"/>
    <property type="match status" value="1"/>
</dbReference>
<feature type="region of interest" description="Disordered" evidence="3">
    <location>
        <begin position="260"/>
        <end position="285"/>
    </location>
</feature>
<keyword evidence="5" id="KW-1185">Reference proteome</keyword>
<organism evidence="4 5">
    <name type="scientific">Kuraishia capsulata CBS 1993</name>
    <dbReference type="NCBI Taxonomy" id="1382522"/>
    <lineage>
        <taxon>Eukaryota</taxon>
        <taxon>Fungi</taxon>
        <taxon>Dikarya</taxon>
        <taxon>Ascomycota</taxon>
        <taxon>Saccharomycotina</taxon>
        <taxon>Pichiomycetes</taxon>
        <taxon>Pichiales</taxon>
        <taxon>Pichiaceae</taxon>
        <taxon>Kuraishia</taxon>
    </lineage>
</organism>
<sequence>MPVHDRLPRAQLKEKIEVLDYIRHTQTTSNAAVVNHFRSLKRFAISQTTLSGWRQMEDELRKAHRESPNLEGYRRMPVLKYPNVMQDVEKFVDEKASQGVDLTDQLIQHAYSYFMGVHGHPSGRLSGGMLQAFKKRNAIKNGKKMLRIDPTEGNAAEDLSMDTPAPLMITSPDEAVLQETEASAVVETNGMDFGRSIEDMFTNSIGFNTRLIHSDDNFSSFFKRSLDGFPPFDQIGSLENPRSSVLSTTNLSSQQLPYEDSALQRAQRPSSSASTPSNVLVTTDASPQVTGAAEIPRLYKLENFTYTRSTHPNAEKAEKILENITNGHVTIYNSGTSAIMGVLTYLNPKKIAINNSGYQGTHQVIALLSKLTGLQKIGLDDHDQLEKGDVMLIETPMNPEGYCIDISRYTAVVHAKGALLIVDSTLAPPPLQDPFKHNADFILHSATKYFSGHSDLLAGFIVSKSQKIKKDLISERLSLGTNIANFDAFLLLRSLRTFKMRIQQQCLNTEKVIKFLTENSHRYPVILKLHHSSLQLNDFVSEQLNGFYNPVFAVEFKSQSVAEELLTKFKFLSNNSNSEGGETIVEMTNKNPDFMSAVDTSEGVEVQVGNLLRFSVGCEDYEDLLRDLNQALRAVSLSH</sequence>
<dbReference type="InterPro" id="IPR000277">
    <property type="entry name" value="Cys/Met-Metab_PyrdxlP-dep_enz"/>
</dbReference>
<dbReference type="Gene3D" id="3.90.1150.10">
    <property type="entry name" value="Aspartate Aminotransferase, domain 1"/>
    <property type="match status" value="1"/>
</dbReference>
<proteinExistence type="predicted"/>
<evidence type="ECO:0000313" key="5">
    <source>
        <dbReference type="Proteomes" id="UP000019384"/>
    </source>
</evidence>
<dbReference type="GeneID" id="34522839"/>
<dbReference type="Proteomes" id="UP000019384">
    <property type="component" value="Unassembled WGS sequence"/>
</dbReference>
<evidence type="ECO:0000256" key="3">
    <source>
        <dbReference type="SAM" id="MobiDB-lite"/>
    </source>
</evidence>
<dbReference type="OrthoDB" id="3512640at2759"/>
<name>W6MRR7_9ASCO</name>
<dbReference type="PROSITE" id="PS00868">
    <property type="entry name" value="CYS_MET_METAB_PP"/>
    <property type="match status" value="1"/>
</dbReference>
<dbReference type="InterPro" id="IPR054542">
    <property type="entry name" value="Cys_met_metab_PP"/>
</dbReference>
<dbReference type="InterPro" id="IPR015424">
    <property type="entry name" value="PyrdxlP-dep_Trfase"/>
</dbReference>
<dbReference type="GO" id="GO:0019346">
    <property type="term" value="P:transsulfuration"/>
    <property type="evidence" value="ECO:0007669"/>
    <property type="project" value="InterPro"/>
</dbReference>
<dbReference type="STRING" id="1382522.W6MRR7"/>